<dbReference type="Gene3D" id="3.50.50.60">
    <property type="entry name" value="FAD/NAD(P)-binding domain"/>
    <property type="match status" value="1"/>
</dbReference>
<dbReference type="KEGG" id="ccin:107264833"/>
<dbReference type="PANTHER" id="PTHR11552:SF188">
    <property type="entry name" value="NEITHER INACTIVATION NOR AFTERPOTENTIAL PROTEIN G"/>
    <property type="match status" value="1"/>
</dbReference>
<dbReference type="GO" id="GO:0016614">
    <property type="term" value="F:oxidoreductase activity, acting on CH-OH group of donors"/>
    <property type="evidence" value="ECO:0007669"/>
    <property type="project" value="InterPro"/>
</dbReference>
<keyword evidence="5" id="KW-1185">Reference proteome</keyword>
<dbReference type="Proteomes" id="UP000694920">
    <property type="component" value="Unplaced"/>
</dbReference>
<feature type="binding site" evidence="2">
    <location>
        <begin position="132"/>
        <end position="135"/>
    </location>
    <ligand>
        <name>FAD</name>
        <dbReference type="ChEBI" id="CHEBI:57692"/>
    </ligand>
</feature>
<evidence type="ECO:0000313" key="5">
    <source>
        <dbReference type="Proteomes" id="UP000694920"/>
    </source>
</evidence>
<evidence type="ECO:0000256" key="3">
    <source>
        <dbReference type="SAM" id="SignalP"/>
    </source>
</evidence>
<dbReference type="InterPro" id="IPR000172">
    <property type="entry name" value="GMC_OxRdtase_N"/>
</dbReference>
<dbReference type="SUPFAM" id="SSF51905">
    <property type="entry name" value="FAD/NAD(P)-binding domain"/>
    <property type="match status" value="1"/>
</dbReference>
<evidence type="ECO:0000259" key="4">
    <source>
        <dbReference type="PROSITE" id="PS00624"/>
    </source>
</evidence>
<dbReference type="Pfam" id="PF05199">
    <property type="entry name" value="GMC_oxred_C"/>
    <property type="match status" value="1"/>
</dbReference>
<feature type="chain" id="PRO_5042486398" evidence="3">
    <location>
        <begin position="18"/>
        <end position="591"/>
    </location>
</feature>
<evidence type="ECO:0000256" key="1">
    <source>
        <dbReference type="ARBA" id="ARBA00010790"/>
    </source>
</evidence>
<dbReference type="PROSITE" id="PS51257">
    <property type="entry name" value="PROKAR_LIPOPROTEIN"/>
    <property type="match status" value="1"/>
</dbReference>
<sequence length="591" mass="65278">MWSHKVFFFSFLILVLGCLLYQYNDFELWTNEDSETCPETQHYDYIVVGAGSAGCIVASRLSQETNLTVLLIEAGEEFNWLSSVPLAAPLMQGTKLDWSYSTESQKFSSWGLKDNKQIWPRGKGVGGSGMLNYLVHSFGRPNDYANWPTGWNHKDLSPYFRRFESKISLSEGIPSEDELAKVFLAAGDEVSRNSGRADESRHHFRRASSTLLKGARRSSYHTYLRPVLSSLRLLTNTLVTQLILREDGNAVEGVAVRFENGTVARIEARKEIILCAGAVNTPHILMLSGIGPAEELEEHHIVLRKNITAVGKNLFDHLNVPIYVNLEKPVSLTLRKMQSVVQVLKYIVFGTGVLASNAIIGVGRVNDSGILLFGMGSADEKMLKDLANFQTKTFRALFPSYNNTGHEGFIYLASCLKTKSRGFVGLHSDDPLDAPKIDPAYLQDPDDVACTRTAIDLALDTLESSSFRKIGASVHLPDLEQCRHAMKSYRDPEYAKCVMKVGGIAGHHPGGTCRMGISDDENAVVDEHLRLKGVEGLRIVDASVLPSQISGMPNSVIVAMADRAVDLLLGYDSIKQSDLSVNEEISDECKN</sequence>
<feature type="binding site" evidence="2">
    <location>
        <position position="239"/>
    </location>
    <ligand>
        <name>FAD</name>
        <dbReference type="ChEBI" id="CHEBI:57692"/>
    </ligand>
</feature>
<proteinExistence type="inferred from homology"/>
<dbReference type="GO" id="GO:0050660">
    <property type="term" value="F:flavin adenine dinucleotide binding"/>
    <property type="evidence" value="ECO:0007669"/>
    <property type="project" value="InterPro"/>
</dbReference>
<feature type="domain" description="Glucose-methanol-choline oxidoreductase N-terminal" evidence="4">
    <location>
        <begin position="277"/>
        <end position="291"/>
    </location>
</feature>
<dbReference type="Gene3D" id="3.30.560.10">
    <property type="entry name" value="Glucose Oxidase, domain 3"/>
    <property type="match status" value="1"/>
</dbReference>
<gene>
    <name evidence="6" type="primary">LOC107264833</name>
</gene>
<keyword evidence="2" id="KW-0285">Flavoprotein</keyword>
<feature type="signal peptide" evidence="3">
    <location>
        <begin position="1"/>
        <end position="17"/>
    </location>
</feature>
<organism evidence="5 6">
    <name type="scientific">Cephus cinctus</name>
    <name type="common">Wheat stem sawfly</name>
    <dbReference type="NCBI Taxonomy" id="211228"/>
    <lineage>
        <taxon>Eukaryota</taxon>
        <taxon>Metazoa</taxon>
        <taxon>Ecdysozoa</taxon>
        <taxon>Arthropoda</taxon>
        <taxon>Hexapoda</taxon>
        <taxon>Insecta</taxon>
        <taxon>Pterygota</taxon>
        <taxon>Neoptera</taxon>
        <taxon>Endopterygota</taxon>
        <taxon>Hymenoptera</taxon>
        <taxon>Cephoidea</taxon>
        <taxon>Cephidae</taxon>
        <taxon>Cephus</taxon>
    </lineage>
</organism>
<keyword evidence="3" id="KW-0732">Signal</keyword>
<dbReference type="PIRSF" id="PIRSF000137">
    <property type="entry name" value="Alcohol_oxidase"/>
    <property type="match status" value="1"/>
</dbReference>
<dbReference type="SUPFAM" id="SSF54373">
    <property type="entry name" value="FAD-linked reductases, C-terminal domain"/>
    <property type="match status" value="1"/>
</dbReference>
<reference evidence="6" key="1">
    <citation type="submission" date="2025-08" db="UniProtKB">
        <authorList>
            <consortium name="RefSeq"/>
        </authorList>
    </citation>
    <scope>IDENTIFICATION</scope>
</reference>
<evidence type="ECO:0000256" key="2">
    <source>
        <dbReference type="PIRSR" id="PIRSR000137-2"/>
    </source>
</evidence>
<dbReference type="GeneID" id="107264833"/>
<dbReference type="InterPro" id="IPR036188">
    <property type="entry name" value="FAD/NAD-bd_sf"/>
</dbReference>
<protein>
    <submittedName>
        <fullName evidence="6">Neither inactivation nor afterpotential protein G isoform X1</fullName>
    </submittedName>
</protein>
<dbReference type="RefSeq" id="XP_015589049.1">
    <property type="nucleotide sequence ID" value="XM_015733563.2"/>
</dbReference>
<name>A0AAJ7BLK2_CEPCN</name>
<dbReference type="Pfam" id="PF00732">
    <property type="entry name" value="GMC_oxred_N"/>
    <property type="match status" value="1"/>
</dbReference>
<comment type="similarity">
    <text evidence="1">Belongs to the GMC oxidoreductase family.</text>
</comment>
<accession>A0AAJ7BLK2</accession>
<dbReference type="PANTHER" id="PTHR11552">
    <property type="entry name" value="GLUCOSE-METHANOL-CHOLINE GMC OXIDOREDUCTASE"/>
    <property type="match status" value="1"/>
</dbReference>
<dbReference type="InterPro" id="IPR012132">
    <property type="entry name" value="GMC_OxRdtase"/>
</dbReference>
<keyword evidence="2" id="KW-0274">FAD</keyword>
<comment type="cofactor">
    <cofactor evidence="2">
        <name>FAD</name>
        <dbReference type="ChEBI" id="CHEBI:57692"/>
    </cofactor>
</comment>
<dbReference type="AlphaFoldDB" id="A0AAJ7BLK2"/>
<evidence type="ECO:0000313" key="6">
    <source>
        <dbReference type="RefSeq" id="XP_015589049.1"/>
    </source>
</evidence>
<dbReference type="PROSITE" id="PS00624">
    <property type="entry name" value="GMC_OXRED_2"/>
    <property type="match status" value="1"/>
</dbReference>
<dbReference type="InterPro" id="IPR007867">
    <property type="entry name" value="GMC_OxRtase_C"/>
</dbReference>